<dbReference type="Gene3D" id="3.90.550.10">
    <property type="entry name" value="Spore Coat Polysaccharide Biosynthesis Protein SpsA, Chain A"/>
    <property type="match status" value="1"/>
</dbReference>
<evidence type="ECO:0000256" key="1">
    <source>
        <dbReference type="SAM" id="MobiDB-lite"/>
    </source>
</evidence>
<accession>A0A6J4TML2</accession>
<dbReference type="PANTHER" id="PTHR43179:SF7">
    <property type="entry name" value="RHAMNOSYLTRANSFERASE WBBL"/>
    <property type="match status" value="1"/>
</dbReference>
<dbReference type="InterPro" id="IPR001173">
    <property type="entry name" value="Glyco_trans_2-like"/>
</dbReference>
<dbReference type="AlphaFoldDB" id="A0A6J4TML2"/>
<evidence type="ECO:0000259" key="2">
    <source>
        <dbReference type="Pfam" id="PF00535"/>
    </source>
</evidence>
<dbReference type="Pfam" id="PF00535">
    <property type="entry name" value="Glycos_transf_2"/>
    <property type="match status" value="1"/>
</dbReference>
<evidence type="ECO:0000313" key="3">
    <source>
        <dbReference type="EMBL" id="CAA9527460.1"/>
    </source>
</evidence>
<dbReference type="SUPFAM" id="SSF53448">
    <property type="entry name" value="Nucleotide-diphospho-sugar transferases"/>
    <property type="match status" value="1"/>
</dbReference>
<proteinExistence type="predicted"/>
<reference evidence="3" key="1">
    <citation type="submission" date="2020-02" db="EMBL/GenBank/DDBJ databases">
        <authorList>
            <person name="Meier V. D."/>
        </authorList>
    </citation>
    <scope>NUCLEOTIDE SEQUENCE</scope>
    <source>
        <strain evidence="3">AVDCRST_MAG85</strain>
    </source>
</reference>
<feature type="domain" description="Glycosyltransferase 2-like" evidence="2">
    <location>
        <begin position="9"/>
        <end position="121"/>
    </location>
</feature>
<dbReference type="EMBL" id="CADCVT010000372">
    <property type="protein sequence ID" value="CAA9527460.1"/>
    <property type="molecule type" value="Genomic_DNA"/>
</dbReference>
<organism evidence="3">
    <name type="scientific">uncultured Solirubrobacteraceae bacterium</name>
    <dbReference type="NCBI Taxonomy" id="1162706"/>
    <lineage>
        <taxon>Bacteria</taxon>
        <taxon>Bacillati</taxon>
        <taxon>Actinomycetota</taxon>
        <taxon>Thermoleophilia</taxon>
        <taxon>Solirubrobacterales</taxon>
        <taxon>Solirubrobacteraceae</taxon>
        <taxon>environmental samples</taxon>
    </lineage>
</organism>
<dbReference type="InterPro" id="IPR029044">
    <property type="entry name" value="Nucleotide-diphossugar_trans"/>
</dbReference>
<name>A0A6J4TML2_9ACTN</name>
<sequence length="388" mass="42064">MPGPPSVSIVILATREDHTTRCLRALAATAAPEIATETIVVANAEGDGLCSLVQRVAPEATVLAPPANTGTMVGWNLGFERARAPWLLWLHEDTEPRPGWLRSLLRTSRRPERPGVVSSTLLAPGGRSGGFVLWKDGTVSEIDDESAPQIMARSEPYSVDYGTACTLVERDLWAAIGGFDERFFPAMYGDADLALAAWRHGRLVMVDPGSAVVHHSNAMVRPEGGVSTSLLFKQFLAERNLVRFAAKWSSALAERPARPQGPPSQADVVGACDGRRPPGPAPAPAADRSLTGGPPEGLEVRLVRAEVAVQREFADWLRTWHVVELEREREAAHAELARNDAGFRARLAAHEQAVSEELARKDRSFRAQLDELASDREHLVARIAELGG</sequence>
<feature type="region of interest" description="Disordered" evidence="1">
    <location>
        <begin position="253"/>
        <end position="294"/>
    </location>
</feature>
<gene>
    <name evidence="3" type="ORF">AVDCRST_MAG85-3370</name>
</gene>
<dbReference type="PANTHER" id="PTHR43179">
    <property type="entry name" value="RHAMNOSYLTRANSFERASE WBBL"/>
    <property type="match status" value="1"/>
</dbReference>
<protein>
    <recommendedName>
        <fullName evidence="2">Glycosyltransferase 2-like domain-containing protein</fullName>
    </recommendedName>
</protein>